<protein>
    <submittedName>
        <fullName evidence="1">Uncharacterized protein</fullName>
    </submittedName>
</protein>
<reference evidence="1" key="1">
    <citation type="submission" date="2022-01" db="EMBL/GenBank/DDBJ databases">
        <authorList>
            <person name="King R."/>
        </authorList>
    </citation>
    <scope>NUCLEOTIDE SEQUENCE</scope>
</reference>
<organism evidence="1 2">
    <name type="scientific">Diabrotica balteata</name>
    <name type="common">Banded cucumber beetle</name>
    <dbReference type="NCBI Taxonomy" id="107213"/>
    <lineage>
        <taxon>Eukaryota</taxon>
        <taxon>Metazoa</taxon>
        <taxon>Ecdysozoa</taxon>
        <taxon>Arthropoda</taxon>
        <taxon>Hexapoda</taxon>
        <taxon>Insecta</taxon>
        <taxon>Pterygota</taxon>
        <taxon>Neoptera</taxon>
        <taxon>Endopterygota</taxon>
        <taxon>Coleoptera</taxon>
        <taxon>Polyphaga</taxon>
        <taxon>Cucujiformia</taxon>
        <taxon>Chrysomeloidea</taxon>
        <taxon>Chrysomelidae</taxon>
        <taxon>Galerucinae</taxon>
        <taxon>Diabroticina</taxon>
        <taxon>Diabroticites</taxon>
        <taxon>Diabrotica</taxon>
    </lineage>
</organism>
<dbReference type="Proteomes" id="UP001153709">
    <property type="component" value="Chromosome 6"/>
</dbReference>
<name>A0A9N9T4Q2_DIABA</name>
<evidence type="ECO:0000313" key="1">
    <source>
        <dbReference type="EMBL" id="CAG9836510.1"/>
    </source>
</evidence>
<dbReference type="OrthoDB" id="6791159at2759"/>
<gene>
    <name evidence="1" type="ORF">DIABBA_LOCUS9593</name>
</gene>
<dbReference type="EMBL" id="OU898281">
    <property type="protein sequence ID" value="CAG9836510.1"/>
    <property type="molecule type" value="Genomic_DNA"/>
</dbReference>
<keyword evidence="2" id="KW-1185">Reference proteome</keyword>
<sequence>MDCCKKGETRTIIKQCKFTKKDGTEVDCECTCTCKCENDCKGQACPGKNGCNCDCSEETAKLGPDGKYRCVCECKC</sequence>
<proteinExistence type="predicted"/>
<dbReference type="AlphaFoldDB" id="A0A9N9T4Q2"/>
<accession>A0A9N9T4Q2</accession>
<evidence type="ECO:0000313" key="2">
    <source>
        <dbReference type="Proteomes" id="UP001153709"/>
    </source>
</evidence>